<evidence type="ECO:0000313" key="16">
    <source>
        <dbReference type="EMBL" id="KAF8761441.1"/>
    </source>
</evidence>
<dbReference type="Gene3D" id="3.40.50.300">
    <property type="entry name" value="P-loop containing nucleotide triphosphate hydrolases"/>
    <property type="match status" value="2"/>
</dbReference>
<dbReference type="GO" id="GO:0007062">
    <property type="term" value="P:sister chromatid cohesion"/>
    <property type="evidence" value="ECO:0007669"/>
    <property type="project" value="InterPro"/>
</dbReference>
<evidence type="ECO:0000256" key="3">
    <source>
        <dbReference type="ARBA" id="ARBA00005597"/>
    </source>
</evidence>
<feature type="compositionally biased region" description="Acidic residues" evidence="14">
    <location>
        <begin position="514"/>
        <end position="529"/>
    </location>
</feature>
<dbReference type="PANTHER" id="PTHR18937:SF12">
    <property type="entry name" value="STRUCTURAL MAINTENANCE OF CHROMOSOMES PROTEIN"/>
    <property type="match status" value="1"/>
</dbReference>
<protein>
    <submittedName>
        <fullName evidence="16">Structural maintenance of chromosomes protein</fullName>
    </submittedName>
</protein>
<dbReference type="Pfam" id="PF02463">
    <property type="entry name" value="SMC_N"/>
    <property type="match status" value="1"/>
</dbReference>
<proteinExistence type="inferred from homology"/>
<dbReference type="GO" id="GO:0051301">
    <property type="term" value="P:cell division"/>
    <property type="evidence" value="ECO:0007669"/>
    <property type="project" value="UniProtKB-KW"/>
</dbReference>
<feature type="coiled-coil region" evidence="13">
    <location>
        <begin position="761"/>
        <end position="908"/>
    </location>
</feature>
<evidence type="ECO:0000256" key="13">
    <source>
        <dbReference type="SAM" id="Coils"/>
    </source>
</evidence>
<evidence type="ECO:0000313" key="17">
    <source>
        <dbReference type="Proteomes" id="UP000614334"/>
    </source>
</evidence>
<gene>
    <name evidence="16" type="ORF">RHS01_01090</name>
</gene>
<evidence type="ECO:0000259" key="15">
    <source>
        <dbReference type="SMART" id="SM00968"/>
    </source>
</evidence>
<keyword evidence="4" id="KW-0158">Chromosome</keyword>
<evidence type="ECO:0000256" key="10">
    <source>
        <dbReference type="ARBA" id="ARBA00023054"/>
    </source>
</evidence>
<dbReference type="SUPFAM" id="SSF53335">
    <property type="entry name" value="S-adenosyl-L-methionine-dependent methyltransferases"/>
    <property type="match status" value="1"/>
</dbReference>
<dbReference type="GO" id="GO:0016887">
    <property type="term" value="F:ATP hydrolysis activity"/>
    <property type="evidence" value="ECO:0007669"/>
    <property type="project" value="InterPro"/>
</dbReference>
<dbReference type="Gene3D" id="3.40.50.150">
    <property type="entry name" value="Vaccinia Virus protein VP39"/>
    <property type="match status" value="2"/>
</dbReference>
<evidence type="ECO:0000256" key="7">
    <source>
        <dbReference type="ARBA" id="ARBA00022679"/>
    </source>
</evidence>
<dbReference type="GO" id="GO:0005524">
    <property type="term" value="F:ATP binding"/>
    <property type="evidence" value="ECO:0007669"/>
    <property type="project" value="InterPro"/>
</dbReference>
<feature type="domain" description="SMC hinge" evidence="15">
    <location>
        <begin position="951"/>
        <end position="1067"/>
    </location>
</feature>
<comment type="similarity">
    <text evidence="3">Belongs to the SMC family. SMC1 subfamily.</text>
</comment>
<dbReference type="EMBL" id="JACYCF010000001">
    <property type="protein sequence ID" value="KAF8761441.1"/>
    <property type="molecule type" value="Genomic_DNA"/>
</dbReference>
<dbReference type="GO" id="GO:0032259">
    <property type="term" value="P:methylation"/>
    <property type="evidence" value="ECO:0007669"/>
    <property type="project" value="UniProtKB-KW"/>
</dbReference>
<dbReference type="GO" id="GO:0008168">
    <property type="term" value="F:methyltransferase activity"/>
    <property type="evidence" value="ECO:0007669"/>
    <property type="project" value="UniProtKB-KW"/>
</dbReference>
<evidence type="ECO:0000256" key="4">
    <source>
        <dbReference type="ARBA" id="ARBA00022454"/>
    </source>
</evidence>
<dbReference type="InterPro" id="IPR036277">
    <property type="entry name" value="SMC_hinge_sf"/>
</dbReference>
<dbReference type="InterPro" id="IPR028468">
    <property type="entry name" value="Smc1_ABC"/>
</dbReference>
<dbReference type="GO" id="GO:0003677">
    <property type="term" value="F:DNA binding"/>
    <property type="evidence" value="ECO:0007669"/>
    <property type="project" value="TreeGrafter"/>
</dbReference>
<keyword evidence="11" id="KW-0539">Nucleus</keyword>
<dbReference type="InterPro" id="IPR023576">
    <property type="entry name" value="UbiE/COQ5_MeTrFase_CS"/>
</dbReference>
<dbReference type="InterPro" id="IPR003395">
    <property type="entry name" value="RecF/RecN/SMC_N"/>
</dbReference>
<accession>A0A8H7IM44</accession>
<dbReference type="CDD" id="cd03275">
    <property type="entry name" value="ABC_SMC1_euk"/>
    <property type="match status" value="2"/>
</dbReference>
<dbReference type="PROSITE" id="PS01184">
    <property type="entry name" value="UBIE_2"/>
    <property type="match status" value="1"/>
</dbReference>
<dbReference type="GO" id="GO:0005634">
    <property type="term" value="C:nucleus"/>
    <property type="evidence" value="ECO:0007669"/>
    <property type="project" value="UniProtKB-SubCell"/>
</dbReference>
<feature type="coiled-coil region" evidence="13">
    <location>
        <begin position="1471"/>
        <end position="1512"/>
    </location>
</feature>
<evidence type="ECO:0000256" key="8">
    <source>
        <dbReference type="ARBA" id="ARBA00022691"/>
    </source>
</evidence>
<keyword evidence="12" id="KW-0131">Cell cycle</keyword>
<evidence type="ECO:0000256" key="14">
    <source>
        <dbReference type="SAM" id="MobiDB-lite"/>
    </source>
</evidence>
<sequence>MSSDFSTPSPLYSDDTEDPSRHFYYHEGRRMPAQGNYFLPADQEEFDRLESVHQMTTAVLGDLFWGPVDKKLIPRPSGRRRCVLDVGTGTGSWVREMAEKYEKADFIGIDIVPIPPPASTIAEMGVGSLLRTTYEEPADGGYSMYSGGRFAMSSENLAAMLLGTPIPTPVGLPATPGPYDYGTPAYGASGYGTPGYGTPAQTPYSNYGTPRQTEVHFVERDNVRFEIQDISEGLEFPDGVFDIIHCRYVLTLGVPDYKTAIRELVRVLRPGGLLLMAESSVPFCLSDGSDPALGTATRELIEIVRASIKEAGLDPELRLKLSSELINNPKIEKIETREFALPLGDWPTDVSLHTVGRNGLENLAVGLRSLTPLLRQVGYDDAMISMLASRLHDEWDVNEIGSIEYQSILSVIEHRTACETRDRVLALSSAEPLVSRSTMPLVRIEVCDFKSYRGHQLIGPFKNFTSVIGPNGAGKSNLMDAISFVLGVKSAQLRSSQLKDLVYRGRRLERTGEDGQEAGSDDEGEDEGEGTAKKAWVMAVYQDAEGKEYQFQRTVSTSGSSEYKLNGKVVTYQAYNSTLEQHNILVKAKNFLVFQGDVEAVASQSSKELSRLIDQISGSLELAPAYEKAKAAQDRATENAANNFTKRRGIAGEIKQFKEQKGEVERYEALIQEREEAVVHRLLWQLFHLGKDIESNAQTIRTKSKELKGLKKQQEDQAKARADALKVEKALKKMEKALDAKASPFLMSHIVRKTDKARSIGETVQRDAQKKEADLERMKKELADVQQTFQRAQEAHRRALEQGSALSEESLAEYHRLKAQAAREAVEERQKRETLIRENKVLARNLASQNSKLEQLTTQRDKLKSDVTSVGEKRTEVDDKVKNLQSELKNAKHELEKAQSDRIRITQLETEINEKLHDVHTKLMQAGVDQQESAKDARLKETLEKLQRVFPGVRGRVIDLCKPSQRKYETAVITVLGRNIDAIVVDHEKTAIDCIEYMRQQRVGQATFIPLESIQTKPVNDKYRSFARGARLAIDVIQYEPVVERAMFHACGNALVCDTMEVARYVCYEKGQEVKAVTLDGTVIHKTGLITGGRGHGTTRKWEEKEIQALNKQKDSLHAQLRELGQSKPRGKVDEGLAAEINRIESQLQLAKDDQSALKSRLTGLKDELKHVESELRKLNPEVEQVRPITFEVEMALTVPQATVAHNSANEQIEELSDAINQAEDEVFAAFCQEVGVSNIREYEEQQLKAQTEELETKMRFESQIARLSHQIAFEEDQLKSINARLQTLEQTVANETASLEKLTSDKDRLAEQIDELQQELDEHREEATRLNELLAEATKVLDGHKRTAMQSAKEVDKSLKEIAACNDSIEKAAAERLTIYRRCVLEEINLPLESGSLKSIPLEPGQPTDGMDLDDEDETQRAREVQDYGIEVDFDGLTDDERANGSAEIGAELDAEITRLAGEIERMAPNMKAMERLDDVEAKLAETEKEAEKARKESKQARDEFNEIKKRRCDLFNKAYNHIAERIDQVYKDLTKGKAAPMGGVAYLSLEDSEEPYNSGIKYHAMPPMKRFRDMEQLSGGEKTVAALALLFAIHSFQPSPFFVLDEVDAALDNTNVAKVANYIRQHSSEAFQFIVISLKGSLYEKGNSLVGIYRDQDVNSSRTLTLDLTQYTD</sequence>
<evidence type="ECO:0000256" key="11">
    <source>
        <dbReference type="ARBA" id="ARBA00023242"/>
    </source>
</evidence>
<dbReference type="InterPro" id="IPR010935">
    <property type="entry name" value="SMC_hinge"/>
</dbReference>
<evidence type="ECO:0000256" key="6">
    <source>
        <dbReference type="ARBA" id="ARBA00022618"/>
    </source>
</evidence>
<dbReference type="SMART" id="SM00968">
    <property type="entry name" value="SMC_hinge"/>
    <property type="match status" value="1"/>
</dbReference>
<evidence type="ECO:0000256" key="1">
    <source>
        <dbReference type="ARBA" id="ARBA00004123"/>
    </source>
</evidence>
<dbReference type="Gene3D" id="1.20.1060.20">
    <property type="match status" value="1"/>
</dbReference>
<dbReference type="SUPFAM" id="SSF52540">
    <property type="entry name" value="P-loop containing nucleoside triphosphate hydrolases"/>
    <property type="match status" value="2"/>
</dbReference>
<keyword evidence="5" id="KW-0489">Methyltransferase</keyword>
<evidence type="ECO:0000256" key="12">
    <source>
        <dbReference type="ARBA" id="ARBA00023306"/>
    </source>
</evidence>
<evidence type="ECO:0000256" key="5">
    <source>
        <dbReference type="ARBA" id="ARBA00022603"/>
    </source>
</evidence>
<dbReference type="GO" id="GO:0008278">
    <property type="term" value="C:cohesin complex"/>
    <property type="evidence" value="ECO:0007669"/>
    <property type="project" value="InterPro"/>
</dbReference>
<evidence type="ECO:0000256" key="2">
    <source>
        <dbReference type="ARBA" id="ARBA00004286"/>
    </source>
</evidence>
<feature type="region of interest" description="Disordered" evidence="14">
    <location>
        <begin position="510"/>
        <end position="530"/>
    </location>
</feature>
<feature type="coiled-coil region" evidence="13">
    <location>
        <begin position="1100"/>
        <end position="1175"/>
    </location>
</feature>
<keyword evidence="7" id="KW-0808">Transferase</keyword>
<dbReference type="Gene3D" id="3.30.70.1620">
    <property type="match status" value="1"/>
</dbReference>
<keyword evidence="6" id="KW-0132">Cell division</keyword>
<keyword evidence="8" id="KW-0949">S-adenosyl-L-methionine</keyword>
<dbReference type="Pfam" id="PF13489">
    <property type="entry name" value="Methyltransf_23"/>
    <property type="match status" value="1"/>
</dbReference>
<dbReference type="Proteomes" id="UP000614334">
    <property type="component" value="Unassembled WGS sequence"/>
</dbReference>
<dbReference type="PANTHER" id="PTHR18937">
    <property type="entry name" value="STRUCTURAL MAINTENANCE OF CHROMOSOMES SMC FAMILY MEMBER"/>
    <property type="match status" value="1"/>
</dbReference>
<dbReference type="SUPFAM" id="SSF75553">
    <property type="entry name" value="Smc hinge domain"/>
    <property type="match status" value="1"/>
</dbReference>
<dbReference type="CDD" id="cd02440">
    <property type="entry name" value="AdoMet_MTases"/>
    <property type="match status" value="1"/>
</dbReference>
<dbReference type="InterPro" id="IPR027417">
    <property type="entry name" value="P-loop_NTPase"/>
</dbReference>
<organism evidence="16 17">
    <name type="scientific">Rhizoctonia solani</name>
    <dbReference type="NCBI Taxonomy" id="456999"/>
    <lineage>
        <taxon>Eukaryota</taxon>
        <taxon>Fungi</taxon>
        <taxon>Dikarya</taxon>
        <taxon>Basidiomycota</taxon>
        <taxon>Agaricomycotina</taxon>
        <taxon>Agaricomycetes</taxon>
        <taxon>Cantharellales</taxon>
        <taxon>Ceratobasidiaceae</taxon>
        <taxon>Rhizoctonia</taxon>
    </lineage>
</organism>
<dbReference type="Pfam" id="PF06470">
    <property type="entry name" value="SMC_hinge"/>
    <property type="match status" value="1"/>
</dbReference>
<reference evidence="16" key="1">
    <citation type="submission" date="2020-09" db="EMBL/GenBank/DDBJ databases">
        <title>Comparative genome analyses of four rice-infecting Rhizoctonia solani isolates reveal extensive enrichment of homogalacturonan modification genes.</title>
        <authorList>
            <person name="Lee D.-Y."/>
            <person name="Jeon J."/>
            <person name="Kim K.-T."/>
            <person name="Cheong K."/>
            <person name="Song H."/>
            <person name="Choi G."/>
            <person name="Ko J."/>
            <person name="Opiyo S.O."/>
            <person name="Zuo S."/>
            <person name="Madhav S."/>
            <person name="Lee Y.-H."/>
            <person name="Wang G.-L."/>
        </authorList>
    </citation>
    <scope>NUCLEOTIDE SEQUENCE</scope>
    <source>
        <strain evidence="16">AG1-IA B2</strain>
    </source>
</reference>
<keyword evidence="10 13" id="KW-0175">Coiled coil</keyword>
<name>A0A8H7IM44_9AGAM</name>
<comment type="subcellular location">
    <subcellularLocation>
        <location evidence="2">Chromosome</location>
    </subcellularLocation>
    <subcellularLocation>
        <location evidence="1">Nucleus</location>
    </subcellularLocation>
</comment>
<comment type="caution">
    <text evidence="16">The sequence shown here is derived from an EMBL/GenBank/DDBJ whole genome shotgun (WGS) entry which is preliminary data.</text>
</comment>
<dbReference type="InterPro" id="IPR029063">
    <property type="entry name" value="SAM-dependent_MTases_sf"/>
</dbReference>
<keyword evidence="9" id="KW-0498">Mitosis</keyword>
<feature type="coiled-coil region" evidence="13">
    <location>
        <begin position="1258"/>
        <end position="1341"/>
    </location>
</feature>
<evidence type="ECO:0000256" key="9">
    <source>
        <dbReference type="ARBA" id="ARBA00022776"/>
    </source>
</evidence>